<feature type="domain" description="Aminotransferase-like plant mobile" evidence="1">
    <location>
        <begin position="2"/>
        <end position="100"/>
    </location>
</feature>
<reference evidence="2 3" key="1">
    <citation type="submission" date="2019-01" db="EMBL/GenBank/DDBJ databases">
        <title>Sequencing of cultivated peanut Arachis hypogaea provides insights into genome evolution and oil improvement.</title>
        <authorList>
            <person name="Chen X."/>
        </authorList>
    </citation>
    <scope>NUCLEOTIDE SEQUENCE [LARGE SCALE GENOMIC DNA]</scope>
    <source>
        <strain evidence="3">cv. Fuhuasheng</strain>
        <tissue evidence="2">Leaves</tissue>
    </source>
</reference>
<comment type="caution">
    <text evidence="2">The sequence shown here is derived from an EMBL/GenBank/DDBJ whole genome shotgun (WGS) entry which is preliminary data.</text>
</comment>
<gene>
    <name evidence="2" type="ORF">Ahy_B03g064113</name>
</gene>
<dbReference type="Pfam" id="PF10536">
    <property type="entry name" value="PMD"/>
    <property type="match status" value="1"/>
</dbReference>
<dbReference type="EMBL" id="SDMP01000013">
    <property type="protein sequence ID" value="RYR19355.1"/>
    <property type="molecule type" value="Genomic_DNA"/>
</dbReference>
<dbReference type="AlphaFoldDB" id="A0A444ZYP9"/>
<organism evidence="2 3">
    <name type="scientific">Arachis hypogaea</name>
    <name type="common">Peanut</name>
    <dbReference type="NCBI Taxonomy" id="3818"/>
    <lineage>
        <taxon>Eukaryota</taxon>
        <taxon>Viridiplantae</taxon>
        <taxon>Streptophyta</taxon>
        <taxon>Embryophyta</taxon>
        <taxon>Tracheophyta</taxon>
        <taxon>Spermatophyta</taxon>
        <taxon>Magnoliopsida</taxon>
        <taxon>eudicotyledons</taxon>
        <taxon>Gunneridae</taxon>
        <taxon>Pentapetalae</taxon>
        <taxon>rosids</taxon>
        <taxon>fabids</taxon>
        <taxon>Fabales</taxon>
        <taxon>Fabaceae</taxon>
        <taxon>Papilionoideae</taxon>
        <taxon>50 kb inversion clade</taxon>
        <taxon>dalbergioids sensu lato</taxon>
        <taxon>Dalbergieae</taxon>
        <taxon>Pterocarpus clade</taxon>
        <taxon>Arachis</taxon>
    </lineage>
</organism>
<evidence type="ECO:0000259" key="1">
    <source>
        <dbReference type="Pfam" id="PF10536"/>
    </source>
</evidence>
<dbReference type="InterPro" id="IPR019557">
    <property type="entry name" value="AminoTfrase-like_pln_mobile"/>
</dbReference>
<evidence type="ECO:0000313" key="2">
    <source>
        <dbReference type="EMBL" id="RYR19355.1"/>
    </source>
</evidence>
<sequence>MDGPLILLFVWAWERMSFLAPIPRNELVDIGVPLARRHWRRLTRYTRRSTAQFRQGLNDIGVNDFIWWPYIRVVVPDDLTVNLFMCSTKPPLVSFKCIEWPRHMSTSFRCQADGQFSPLAGIDSISFSQVLRDTVYLFRMPEQQRHAPSEQSVGRRATLGHASDFSMDRSPGHVDPPCPSAPPRTELFDLNEYSQERFLGHDL</sequence>
<keyword evidence="3" id="KW-1185">Reference proteome</keyword>
<accession>A0A444ZYP9</accession>
<dbReference type="Proteomes" id="UP000289738">
    <property type="component" value="Chromosome B03"/>
</dbReference>
<name>A0A444ZYP9_ARAHY</name>
<evidence type="ECO:0000313" key="3">
    <source>
        <dbReference type="Proteomes" id="UP000289738"/>
    </source>
</evidence>
<protein>
    <recommendedName>
        <fullName evidence="1">Aminotransferase-like plant mobile domain-containing protein</fullName>
    </recommendedName>
</protein>
<proteinExistence type="predicted"/>